<comment type="subcellular location">
    <subcellularLocation>
        <location evidence="1 8">Nucleus</location>
    </subcellularLocation>
</comment>
<dbReference type="Proteomes" id="UP000054988">
    <property type="component" value="Unassembled WGS sequence"/>
</dbReference>
<comment type="function">
    <text evidence="8">Component of the Mediator complex, a coactivator involved in the regulated transcription of nearly all RNA polymerase II-dependent genes. Mediator functions as a bridge to convey information from gene-specific regulatory proteins to the basal RNA polymerase II transcription machinery.</text>
</comment>
<dbReference type="eggNOG" id="KOG0570">
    <property type="taxonomic scope" value="Eukaryota"/>
</dbReference>
<dbReference type="EMBL" id="LATX01001990">
    <property type="protein sequence ID" value="KTB35377.1"/>
    <property type="molecule type" value="Genomic_DNA"/>
</dbReference>
<dbReference type="GO" id="GO:0006357">
    <property type="term" value="P:regulation of transcription by RNA polymerase II"/>
    <property type="evidence" value="ECO:0007669"/>
    <property type="project" value="InterPro"/>
</dbReference>
<evidence type="ECO:0000256" key="3">
    <source>
        <dbReference type="ARBA" id="ARBA00020631"/>
    </source>
</evidence>
<gene>
    <name evidence="9" type="ORF">WG66_11975</name>
</gene>
<dbReference type="SUPFAM" id="SSF140718">
    <property type="entry name" value="Mediator hinge subcomplex-like"/>
    <property type="match status" value="1"/>
</dbReference>
<keyword evidence="6 8" id="KW-0804">Transcription</keyword>
<comment type="caution">
    <text evidence="9">The sequence shown here is derived from an EMBL/GenBank/DDBJ whole genome shotgun (WGS) entry which is preliminary data.</text>
</comment>
<dbReference type="InterPro" id="IPR009244">
    <property type="entry name" value="Mediatior_Med7"/>
</dbReference>
<evidence type="ECO:0000256" key="8">
    <source>
        <dbReference type="RuleBase" id="RU364060"/>
    </source>
</evidence>
<organism evidence="9 10">
    <name type="scientific">Moniliophthora roreri</name>
    <name type="common">Frosty pod rot fungus</name>
    <name type="synonym">Monilia roreri</name>
    <dbReference type="NCBI Taxonomy" id="221103"/>
    <lineage>
        <taxon>Eukaryota</taxon>
        <taxon>Fungi</taxon>
        <taxon>Dikarya</taxon>
        <taxon>Basidiomycota</taxon>
        <taxon>Agaricomycotina</taxon>
        <taxon>Agaricomycetes</taxon>
        <taxon>Agaricomycetidae</taxon>
        <taxon>Agaricales</taxon>
        <taxon>Marasmiineae</taxon>
        <taxon>Marasmiaceae</taxon>
        <taxon>Moniliophthora</taxon>
    </lineage>
</organism>
<evidence type="ECO:0000256" key="6">
    <source>
        <dbReference type="ARBA" id="ARBA00023163"/>
    </source>
</evidence>
<dbReference type="AlphaFoldDB" id="A0A0W0FGG2"/>
<protein>
    <recommendedName>
        <fullName evidence="3 8">Mediator of RNA polymerase II transcription subunit 7</fullName>
    </recommendedName>
</protein>
<evidence type="ECO:0000313" key="9">
    <source>
        <dbReference type="EMBL" id="KTB35377.1"/>
    </source>
</evidence>
<keyword evidence="5 8" id="KW-0010">Activator</keyword>
<evidence type="ECO:0000256" key="2">
    <source>
        <dbReference type="ARBA" id="ARBA00009994"/>
    </source>
</evidence>
<reference evidence="9 10" key="1">
    <citation type="submission" date="2015-12" db="EMBL/GenBank/DDBJ databases">
        <title>Draft genome sequence of Moniliophthora roreri, the causal agent of frosty pod rot of cacao.</title>
        <authorList>
            <person name="Aime M.C."/>
            <person name="Diaz-Valderrama J.R."/>
            <person name="Kijpornyongpan T."/>
            <person name="Phillips-Mora W."/>
        </authorList>
    </citation>
    <scope>NUCLEOTIDE SEQUENCE [LARGE SCALE GENOMIC DNA]</scope>
    <source>
        <strain evidence="9 10">MCA 2952</strain>
    </source>
</reference>
<evidence type="ECO:0000313" key="10">
    <source>
        <dbReference type="Proteomes" id="UP000054988"/>
    </source>
</evidence>
<evidence type="ECO:0000256" key="1">
    <source>
        <dbReference type="ARBA" id="ARBA00004123"/>
    </source>
</evidence>
<keyword evidence="7 8" id="KW-0539">Nucleus</keyword>
<dbReference type="InterPro" id="IPR037212">
    <property type="entry name" value="Med7/Med21-like"/>
</dbReference>
<comment type="similarity">
    <text evidence="2 8">Belongs to the Mediator complex subunit 7 family.</text>
</comment>
<dbReference type="PANTHER" id="PTHR21428:SF11">
    <property type="entry name" value="MEDIATOR OF RNA POLYMERASE II TRANSCRIPTION SUBUNIT 7"/>
    <property type="match status" value="1"/>
</dbReference>
<dbReference type="Pfam" id="PF05983">
    <property type="entry name" value="Med7"/>
    <property type="match status" value="1"/>
</dbReference>
<dbReference type="Gene3D" id="6.10.140.1520">
    <property type="match status" value="1"/>
</dbReference>
<proteinExistence type="inferred from homology"/>
<dbReference type="InterPro" id="IPR044888">
    <property type="entry name" value="Mediatior_Med7_sf"/>
</dbReference>
<evidence type="ECO:0000256" key="5">
    <source>
        <dbReference type="ARBA" id="ARBA00023159"/>
    </source>
</evidence>
<dbReference type="GO" id="GO:0016592">
    <property type="term" value="C:mediator complex"/>
    <property type="evidence" value="ECO:0007669"/>
    <property type="project" value="InterPro"/>
</dbReference>
<accession>A0A0W0FGG2</accession>
<comment type="subunit">
    <text evidence="8">Component of the Mediator complex.</text>
</comment>
<dbReference type="Gene3D" id="6.10.140.200">
    <property type="match status" value="1"/>
</dbReference>
<evidence type="ECO:0000256" key="4">
    <source>
        <dbReference type="ARBA" id="ARBA00023015"/>
    </source>
</evidence>
<evidence type="ECO:0000256" key="7">
    <source>
        <dbReference type="ARBA" id="ARBA00023242"/>
    </source>
</evidence>
<dbReference type="GO" id="GO:0003712">
    <property type="term" value="F:transcription coregulator activity"/>
    <property type="evidence" value="ECO:0007669"/>
    <property type="project" value="InterPro"/>
</dbReference>
<sequence>MDEEEAELRNPFPSPPSHYTKYTTHHLSLLSLLKDRAQDPSTANQHQVLIDQTDIPEWPLVQLEKPRVDWILDEEEAYYDVFGDRWYVKDRIPSLAELGGNQLYPAEPNIDRRPALQSILRSMLVTYSSLTAALLAPPPTASSTAPPEWQRNVEWITVLAQNLMAAANDLRPVQARVHLEHMMKRQLELRREETAALHTKCDSLEAKLAELRASVEDLKQERTQKTHYVQEDKPEKNLVVECTQDDVMRWAGEVT</sequence>
<keyword evidence="4 8" id="KW-0805">Transcription regulation</keyword>
<dbReference type="GO" id="GO:0070847">
    <property type="term" value="C:core mediator complex"/>
    <property type="evidence" value="ECO:0007669"/>
    <property type="project" value="TreeGrafter"/>
</dbReference>
<name>A0A0W0FGG2_MONRR</name>
<dbReference type="PANTHER" id="PTHR21428">
    <property type="entry name" value="MEDIATOR OF RNA POLYMERASE II TRANSCRIPTION SUBUNIT 7"/>
    <property type="match status" value="1"/>
</dbReference>